<accession>A0A927ML83</accession>
<dbReference type="RefSeq" id="WP_192600391.1">
    <property type="nucleotide sequence ID" value="NZ_JADBEL010000035.1"/>
</dbReference>
<protein>
    <submittedName>
        <fullName evidence="1">Uncharacterized protein</fullName>
    </submittedName>
</protein>
<evidence type="ECO:0000313" key="1">
    <source>
        <dbReference type="EMBL" id="MBE1556774.1"/>
    </source>
</evidence>
<organism evidence="1 2">
    <name type="scientific">Sporosarcina limicola</name>
    <dbReference type="NCBI Taxonomy" id="34101"/>
    <lineage>
        <taxon>Bacteria</taxon>
        <taxon>Bacillati</taxon>
        <taxon>Bacillota</taxon>
        <taxon>Bacilli</taxon>
        <taxon>Bacillales</taxon>
        <taxon>Caryophanaceae</taxon>
        <taxon>Sporosarcina</taxon>
    </lineage>
</organism>
<sequence length="117" mass="13774">MMSIAYVMEKPREYRTNIVDQDGLWKKIIGELFEEFIQFFAPDLFEKIDFTKGLDFLQQELYKEIIKDKKGKKVADQIVKVHLKDGQEKWVFSSYRSAGRCGPGFFKENVQILLSNL</sequence>
<proteinExistence type="predicted"/>
<name>A0A927ML83_9BACL</name>
<dbReference type="EMBL" id="JADBEL010000035">
    <property type="protein sequence ID" value="MBE1556774.1"/>
    <property type="molecule type" value="Genomic_DNA"/>
</dbReference>
<evidence type="ECO:0000313" key="2">
    <source>
        <dbReference type="Proteomes" id="UP000658225"/>
    </source>
</evidence>
<keyword evidence="2" id="KW-1185">Reference proteome</keyword>
<reference evidence="1" key="1">
    <citation type="submission" date="2020-10" db="EMBL/GenBank/DDBJ databases">
        <title>Genomic Encyclopedia of Type Strains, Phase IV (KMG-IV): sequencing the most valuable type-strain genomes for metagenomic binning, comparative biology and taxonomic classification.</title>
        <authorList>
            <person name="Goeker M."/>
        </authorList>
    </citation>
    <scope>NUCLEOTIDE SEQUENCE</scope>
    <source>
        <strain evidence="1">DSM 13886</strain>
    </source>
</reference>
<dbReference type="Proteomes" id="UP000658225">
    <property type="component" value="Unassembled WGS sequence"/>
</dbReference>
<gene>
    <name evidence="1" type="ORF">H4683_003900</name>
</gene>
<dbReference type="AlphaFoldDB" id="A0A927ML83"/>
<comment type="caution">
    <text evidence="1">The sequence shown here is derived from an EMBL/GenBank/DDBJ whole genome shotgun (WGS) entry which is preliminary data.</text>
</comment>